<dbReference type="InterPro" id="IPR003614">
    <property type="entry name" value="Knottins"/>
</dbReference>
<dbReference type="OrthoDB" id="683455at2759"/>
<dbReference type="GO" id="GO:0006952">
    <property type="term" value="P:defense response"/>
    <property type="evidence" value="ECO:0007669"/>
    <property type="project" value="InterPro"/>
</dbReference>
<keyword evidence="2" id="KW-0964">Secreted</keyword>
<dbReference type="SUPFAM" id="SSF57095">
    <property type="entry name" value="Scorpion toxin-like"/>
    <property type="match status" value="1"/>
</dbReference>
<name>A0A830DFK3_9LAMI</name>
<dbReference type="EMBL" id="BMAC01001293">
    <property type="protein sequence ID" value="GFQ06714.1"/>
    <property type="molecule type" value="Genomic_DNA"/>
</dbReference>
<dbReference type="InterPro" id="IPR008176">
    <property type="entry name" value="Defensin_plant"/>
</dbReference>
<dbReference type="AlphaFoldDB" id="A0A830DFK3"/>
<dbReference type="PRINTS" id="PR00288">
    <property type="entry name" value="PUROTHIONIN"/>
</dbReference>
<feature type="signal peptide" evidence="5">
    <location>
        <begin position="1"/>
        <end position="27"/>
    </location>
</feature>
<keyword evidence="3 5" id="KW-0732">Signal</keyword>
<evidence type="ECO:0000256" key="5">
    <source>
        <dbReference type="SAM" id="SignalP"/>
    </source>
</evidence>
<dbReference type="SMART" id="SM00505">
    <property type="entry name" value="Knot1"/>
    <property type="match status" value="1"/>
</dbReference>
<evidence type="ECO:0000256" key="2">
    <source>
        <dbReference type="ARBA" id="ARBA00022525"/>
    </source>
</evidence>
<dbReference type="InterPro" id="IPR036574">
    <property type="entry name" value="Scorpion_toxin-like_sf"/>
</dbReference>
<evidence type="ECO:0000256" key="4">
    <source>
        <dbReference type="ARBA" id="ARBA00023157"/>
    </source>
</evidence>
<dbReference type="Gene3D" id="3.30.30.10">
    <property type="entry name" value="Knottin, scorpion toxin-like"/>
    <property type="match status" value="1"/>
</dbReference>
<evidence type="ECO:0000256" key="3">
    <source>
        <dbReference type="ARBA" id="ARBA00022729"/>
    </source>
</evidence>
<dbReference type="PANTHER" id="PTHR33147:SF129">
    <property type="entry name" value="DEFENSIN-LIKE PROTEIN 2-RELATED"/>
    <property type="match status" value="1"/>
</dbReference>
<dbReference type="Pfam" id="PF00304">
    <property type="entry name" value="Gamma-thionin"/>
    <property type="match status" value="1"/>
</dbReference>
<proteinExistence type="predicted"/>
<evidence type="ECO:0000313" key="8">
    <source>
        <dbReference type="Proteomes" id="UP000653305"/>
    </source>
</evidence>
<gene>
    <name evidence="7" type="ORF">PHJA_002815400</name>
</gene>
<comment type="subcellular location">
    <subcellularLocation>
        <location evidence="1">Secreted</location>
    </subcellularLocation>
</comment>
<evidence type="ECO:0000259" key="6">
    <source>
        <dbReference type="SMART" id="SM00505"/>
    </source>
</evidence>
<dbReference type="CDD" id="cd00107">
    <property type="entry name" value="Knot1"/>
    <property type="match status" value="1"/>
</dbReference>
<dbReference type="GO" id="GO:0005576">
    <property type="term" value="C:extracellular region"/>
    <property type="evidence" value="ECO:0007669"/>
    <property type="project" value="UniProtKB-SubCell"/>
</dbReference>
<dbReference type="PROSITE" id="PS00940">
    <property type="entry name" value="GAMMA_THIONIN"/>
    <property type="match status" value="1"/>
</dbReference>
<keyword evidence="8" id="KW-1185">Reference proteome</keyword>
<dbReference type="PANTHER" id="PTHR33147">
    <property type="entry name" value="DEFENSIN-LIKE PROTEIN 1"/>
    <property type="match status" value="1"/>
</dbReference>
<dbReference type="Proteomes" id="UP000653305">
    <property type="component" value="Unassembled WGS sequence"/>
</dbReference>
<protein>
    <submittedName>
        <fullName evidence="7">Defensin j1-2</fullName>
    </submittedName>
</protein>
<evidence type="ECO:0000256" key="1">
    <source>
        <dbReference type="ARBA" id="ARBA00004613"/>
    </source>
</evidence>
<reference evidence="7" key="1">
    <citation type="submission" date="2020-07" db="EMBL/GenBank/DDBJ databases">
        <title>Ethylene signaling mediates host invasion by parasitic plants.</title>
        <authorList>
            <person name="Yoshida S."/>
        </authorList>
    </citation>
    <scope>NUCLEOTIDE SEQUENCE</scope>
    <source>
        <strain evidence="7">Okayama</strain>
    </source>
</reference>
<evidence type="ECO:0000313" key="7">
    <source>
        <dbReference type="EMBL" id="GFQ06714.1"/>
    </source>
</evidence>
<comment type="caution">
    <text evidence="7">The sequence shown here is derived from an EMBL/GenBank/DDBJ whole genome shotgun (WGS) entry which is preliminary data.</text>
</comment>
<keyword evidence="4" id="KW-1015">Disulfide bond</keyword>
<accession>A0A830DFK3</accession>
<feature type="domain" description="Knottins-like" evidence="6">
    <location>
        <begin position="29"/>
        <end position="74"/>
    </location>
</feature>
<sequence>MASFLRMLATMFLMLMFILSTGMVAEARTCESLSHRFKGPCGRDSNCATVCEREGFSGGNCRGFRRRCFCSKHC</sequence>
<organism evidence="7 8">
    <name type="scientific">Phtheirospermum japonicum</name>
    <dbReference type="NCBI Taxonomy" id="374723"/>
    <lineage>
        <taxon>Eukaryota</taxon>
        <taxon>Viridiplantae</taxon>
        <taxon>Streptophyta</taxon>
        <taxon>Embryophyta</taxon>
        <taxon>Tracheophyta</taxon>
        <taxon>Spermatophyta</taxon>
        <taxon>Magnoliopsida</taxon>
        <taxon>eudicotyledons</taxon>
        <taxon>Gunneridae</taxon>
        <taxon>Pentapetalae</taxon>
        <taxon>asterids</taxon>
        <taxon>lamiids</taxon>
        <taxon>Lamiales</taxon>
        <taxon>Orobanchaceae</taxon>
        <taxon>Orobanchaceae incertae sedis</taxon>
        <taxon>Phtheirospermum</taxon>
    </lineage>
</organism>
<feature type="chain" id="PRO_5032409589" evidence="5">
    <location>
        <begin position="28"/>
        <end position="74"/>
    </location>
</feature>